<dbReference type="EMBL" id="JAKNSF020000003">
    <property type="protein sequence ID" value="KAK7740111.1"/>
    <property type="molecule type" value="Genomic_DNA"/>
</dbReference>
<feature type="domain" description="Amine oxidase" evidence="7">
    <location>
        <begin position="20"/>
        <end position="304"/>
    </location>
</feature>
<name>A0ABR1PMJ1_DIAER</name>
<sequence length="730" mass="81955">MSRPNSVSRKKVAIVGSGCAGIAALWALNRTPHDVYVYEAADRLGGHTNTVPWTRGKYKTAVDTGFIVMNSATYPNFINFLDKIDVQTEPTEMTFGVSRDHGLFEWAGTSMDSIFTQRRHIFSPRMWRMIFDIVRFNQFALDLLAEDDGQRNTTYQVNGNGNANGGPAPKFLKVEETIGEYLLREGYSDAFRDDYLIPMTAAVWSTSPDKCTLEFPAVTLVRFLWNHHLLSTIATRPSWLTIKEGSQSYIDAVMKGFPPNHLFLNTPVKSVTNEGDGRVRIHLHDGKSEVYDHVVLATHGDQAYQIIKDSATAEERSIMTKFQTSKNTAVLHSDLTHMPASHKAWSSWNYMTLSSPWSGKSNIDQVSLTYNMNILQHIPRSTFGDVLVTLNPLHEPDPKTVQGRYEYAHPLYNGDSVRAQALLPKIQNRRGISYAGAWTKYGFHEDGFSSGLRVAKDHLGARLPFDFVDSTYSRGRAPVLGLMDHFARLIILLIHVFVHLRSYATEVKNTTVRARAPQHISPSMEQAREVYRRRNRTTMFYTLSIILGTVALSYGSVPMYKMICQTTGWGGQPVRAPSHGGSSGSEDDLASRLVPVEGAKRLRVTFNASVSDVLPWKFTPQQREVRVLPGETALAFYTATNTSDKDIIGVATYSVTPAQVAPYFSKIQCFCFEEQRLNAGETVDMPVFFYLDPDMLTDLNMKGIETVTLSYTFFKAKYDDNGNINVFPKS</sequence>
<comment type="caution">
    <text evidence="8">The sequence shown here is derived from an EMBL/GenBank/DDBJ whole genome shotgun (WGS) entry which is preliminary data.</text>
</comment>
<evidence type="ECO:0000256" key="5">
    <source>
        <dbReference type="ARBA" id="ARBA00023136"/>
    </source>
</evidence>
<keyword evidence="9" id="KW-1185">Reference proteome</keyword>
<evidence type="ECO:0000256" key="1">
    <source>
        <dbReference type="ARBA" id="ARBA00004007"/>
    </source>
</evidence>
<keyword evidence="4 6" id="KW-1133">Transmembrane helix</keyword>
<proteinExistence type="inferred from homology"/>
<evidence type="ECO:0000256" key="2">
    <source>
        <dbReference type="ARBA" id="ARBA00004243"/>
    </source>
</evidence>
<dbReference type="InterPro" id="IPR023471">
    <property type="entry name" value="CtaG/Cox11_dom_sf"/>
</dbReference>
<dbReference type="NCBIfam" id="NF003465">
    <property type="entry name" value="PRK05089.1"/>
    <property type="match status" value="1"/>
</dbReference>
<evidence type="ECO:0000313" key="9">
    <source>
        <dbReference type="Proteomes" id="UP001430848"/>
    </source>
</evidence>
<feature type="transmembrane region" description="Helical" evidence="6">
    <location>
        <begin position="479"/>
        <end position="498"/>
    </location>
</feature>
<keyword evidence="5 6" id="KW-0472">Membrane</keyword>
<dbReference type="Pfam" id="PF04442">
    <property type="entry name" value="CtaG_Cox11"/>
    <property type="match status" value="1"/>
</dbReference>
<dbReference type="InterPro" id="IPR002937">
    <property type="entry name" value="Amino_oxidase"/>
</dbReference>
<reference evidence="8 9" key="1">
    <citation type="submission" date="2024-02" db="EMBL/GenBank/DDBJ databases">
        <title>De novo assembly and annotation of 12 fungi associated with fruit tree decline syndrome in Ontario, Canada.</title>
        <authorList>
            <person name="Sulman M."/>
            <person name="Ellouze W."/>
            <person name="Ilyukhin E."/>
        </authorList>
    </citation>
    <scope>NUCLEOTIDE SEQUENCE [LARGE SCALE GENOMIC DNA]</scope>
    <source>
        <strain evidence="8 9">M169</strain>
    </source>
</reference>
<dbReference type="SUPFAM" id="SSF110111">
    <property type="entry name" value="Ctag/Cox11"/>
    <property type="match status" value="1"/>
</dbReference>
<dbReference type="InterPro" id="IPR036188">
    <property type="entry name" value="FAD/NAD-bd_sf"/>
</dbReference>
<keyword evidence="3 6" id="KW-0812">Transmembrane</keyword>
<evidence type="ECO:0000256" key="6">
    <source>
        <dbReference type="SAM" id="Phobius"/>
    </source>
</evidence>
<protein>
    <submittedName>
        <fullName evidence="8">Cytochrome c oxidase assembly protein cox11, mitochondrial</fullName>
    </submittedName>
</protein>
<dbReference type="Proteomes" id="UP001430848">
    <property type="component" value="Unassembled WGS sequence"/>
</dbReference>
<dbReference type="PANTHER" id="PTHR21320">
    <property type="entry name" value="CYTOCHROME C OXIDASE ASSEMBLY PROTEIN COX11-RELATED"/>
    <property type="match status" value="1"/>
</dbReference>
<evidence type="ECO:0000259" key="7">
    <source>
        <dbReference type="Pfam" id="PF01593"/>
    </source>
</evidence>
<evidence type="ECO:0000256" key="4">
    <source>
        <dbReference type="ARBA" id="ARBA00022989"/>
    </source>
</evidence>
<evidence type="ECO:0000256" key="3">
    <source>
        <dbReference type="ARBA" id="ARBA00022692"/>
    </source>
</evidence>
<dbReference type="InterPro" id="IPR007533">
    <property type="entry name" value="Cyt_c_oxidase_assmbl_CtaG"/>
</dbReference>
<dbReference type="Gene3D" id="3.50.50.60">
    <property type="entry name" value="FAD/NAD(P)-binding domain"/>
    <property type="match status" value="2"/>
</dbReference>
<gene>
    <name evidence="8" type="primary">COX11_1</name>
    <name evidence="8" type="ORF">SLS63_001311</name>
</gene>
<dbReference type="PANTHER" id="PTHR21320:SF3">
    <property type="entry name" value="CYTOCHROME C OXIDASE ASSEMBLY PROTEIN COX11, MITOCHONDRIAL-RELATED"/>
    <property type="match status" value="1"/>
</dbReference>
<accession>A0ABR1PMJ1</accession>
<dbReference type="Gene3D" id="2.60.370.10">
    <property type="entry name" value="Ctag/Cox11"/>
    <property type="match status" value="1"/>
</dbReference>
<dbReference type="Pfam" id="PF01593">
    <property type="entry name" value="Amino_oxidase"/>
    <property type="match status" value="1"/>
</dbReference>
<comment type="function">
    <text evidence="1">Exerts its effect at some terminal stage of cytochrome c oxidase synthesis, probably by being involved in the insertion of the copper B into subunit I.</text>
</comment>
<dbReference type="HAMAP" id="MF_00155">
    <property type="entry name" value="CtaG"/>
    <property type="match status" value="1"/>
</dbReference>
<organism evidence="8 9">
    <name type="scientific">Diaporthe eres</name>
    <name type="common">Phomopsis oblonga</name>
    <dbReference type="NCBI Taxonomy" id="83184"/>
    <lineage>
        <taxon>Eukaryota</taxon>
        <taxon>Fungi</taxon>
        <taxon>Dikarya</taxon>
        <taxon>Ascomycota</taxon>
        <taxon>Pezizomycotina</taxon>
        <taxon>Sordariomycetes</taxon>
        <taxon>Sordariomycetidae</taxon>
        <taxon>Diaporthales</taxon>
        <taxon>Diaporthaceae</taxon>
        <taxon>Diaporthe</taxon>
        <taxon>Diaporthe eres species complex</taxon>
    </lineage>
</organism>
<comment type="subcellular location">
    <subcellularLocation>
        <location evidence="2">Mitochondrion inner membrane</location>
        <topology evidence="2">Single-pass membrane protein</topology>
        <orientation evidence="2">Intermembrane side</orientation>
    </subcellularLocation>
</comment>
<dbReference type="SUPFAM" id="SSF51905">
    <property type="entry name" value="FAD/NAD(P)-binding domain"/>
    <property type="match status" value="1"/>
</dbReference>
<evidence type="ECO:0000313" key="8">
    <source>
        <dbReference type="EMBL" id="KAK7740111.1"/>
    </source>
</evidence>
<feature type="transmembrane region" description="Helical" evidence="6">
    <location>
        <begin position="538"/>
        <end position="557"/>
    </location>
</feature>